<dbReference type="Proteomes" id="UP000179157">
    <property type="component" value="Unassembled WGS sequence"/>
</dbReference>
<evidence type="ECO:0000256" key="3">
    <source>
        <dbReference type="ARBA" id="ARBA00022839"/>
    </source>
</evidence>
<evidence type="ECO:0000313" key="6">
    <source>
        <dbReference type="Proteomes" id="UP000179157"/>
    </source>
</evidence>
<dbReference type="InterPro" id="IPR004843">
    <property type="entry name" value="Calcineurin-like_PHP"/>
</dbReference>
<reference evidence="5 6" key="1">
    <citation type="journal article" date="2016" name="Nat. Commun.">
        <title>Thousands of microbial genomes shed light on interconnected biogeochemical processes in an aquifer system.</title>
        <authorList>
            <person name="Anantharaman K."/>
            <person name="Brown C.T."/>
            <person name="Hug L.A."/>
            <person name="Sharon I."/>
            <person name="Castelle C.J."/>
            <person name="Probst A.J."/>
            <person name="Thomas B.C."/>
            <person name="Singh A."/>
            <person name="Wilkins M.J."/>
            <person name="Karaoz U."/>
            <person name="Brodie E.L."/>
            <person name="Williams K.H."/>
            <person name="Hubbard S.S."/>
            <person name="Banfield J.F."/>
        </authorList>
    </citation>
    <scope>NUCLEOTIDE SEQUENCE [LARGE SCALE GENOMIC DNA]</scope>
    <source>
        <strain evidence="6">RBG_16_55_9</strain>
    </source>
</reference>
<evidence type="ECO:0000256" key="2">
    <source>
        <dbReference type="ARBA" id="ARBA00022801"/>
    </source>
</evidence>
<evidence type="ECO:0000259" key="4">
    <source>
        <dbReference type="Pfam" id="PF00149"/>
    </source>
</evidence>
<protein>
    <recommendedName>
        <fullName evidence="4">Calcineurin-like phosphoesterase domain-containing protein</fullName>
    </recommendedName>
</protein>
<dbReference type="STRING" id="1817864.A2Z21_02245"/>
<dbReference type="InterPro" id="IPR041796">
    <property type="entry name" value="Mre11_N"/>
</dbReference>
<dbReference type="Pfam" id="PF00149">
    <property type="entry name" value="Metallophos"/>
    <property type="match status" value="1"/>
</dbReference>
<organism evidence="5 6">
    <name type="scientific">Fraserbacteria sp. (strain RBG_16_55_9)</name>
    <dbReference type="NCBI Taxonomy" id="1817864"/>
    <lineage>
        <taxon>Bacteria</taxon>
        <taxon>Candidatus Fraseribacteriota</taxon>
    </lineage>
</organism>
<dbReference type="CDD" id="cd00840">
    <property type="entry name" value="MPP_Mre11_N"/>
    <property type="match status" value="1"/>
</dbReference>
<evidence type="ECO:0000256" key="1">
    <source>
        <dbReference type="ARBA" id="ARBA00022722"/>
    </source>
</evidence>
<dbReference type="InterPro" id="IPR029052">
    <property type="entry name" value="Metallo-depent_PP-like"/>
</dbReference>
<keyword evidence="1" id="KW-0540">Nuclease</keyword>
<dbReference type="GO" id="GO:0004527">
    <property type="term" value="F:exonuclease activity"/>
    <property type="evidence" value="ECO:0007669"/>
    <property type="project" value="UniProtKB-KW"/>
</dbReference>
<dbReference type="Gene3D" id="3.60.21.10">
    <property type="match status" value="1"/>
</dbReference>
<dbReference type="SUPFAM" id="SSF56300">
    <property type="entry name" value="Metallo-dependent phosphatases"/>
    <property type="match status" value="1"/>
</dbReference>
<dbReference type="InterPro" id="IPR050535">
    <property type="entry name" value="DNA_Repair-Maintenance_Comp"/>
</dbReference>
<keyword evidence="2" id="KW-0378">Hydrolase</keyword>
<name>A0A1F5V1Z8_FRAXR</name>
<dbReference type="PANTHER" id="PTHR30337">
    <property type="entry name" value="COMPONENT OF ATP-DEPENDENT DSDNA EXONUCLEASE"/>
    <property type="match status" value="1"/>
</dbReference>
<dbReference type="PANTHER" id="PTHR30337:SF0">
    <property type="entry name" value="NUCLEASE SBCCD SUBUNIT D"/>
    <property type="match status" value="1"/>
</dbReference>
<proteinExistence type="predicted"/>
<accession>A0A1F5V1Z8</accession>
<keyword evidence="3" id="KW-0269">Exonuclease</keyword>
<comment type="caution">
    <text evidence="5">The sequence shown here is derived from an EMBL/GenBank/DDBJ whole genome shotgun (WGS) entry which is preliminary data.</text>
</comment>
<evidence type="ECO:0000313" key="5">
    <source>
        <dbReference type="EMBL" id="OGF57328.1"/>
    </source>
</evidence>
<sequence length="350" mass="39916">MRVLHTADTHIGTRQYGLEERRADFSQAFQQVIEIAIEERVAAIVHSGDLFDDRYPSAEDLHEALRTLFKLKEAGIPFLGVVGNHEQRRNLQWLDLFAQLGLAVHLNLEPHELGGICFSGLDYSGRRELEPPHVKGGVLVCHQLLDRVHAGGELHYEDLLNCGAQHVLMGDYHEHQVWQEKDVLITYPGSTERWSLDEREPRGINLLDLETGRLDRRELSTRKFLYISDEEDPIKGINAHRQQLKGAVVCVYLAHDGQSIQEIEEHGRSRGALAVRVRDHREELDEQEQRVSVQLEFGNLDSLISERLAQLNLSKITQDIDGIIRHPKIVDSRVDDEVTRLLEAAEKNGK</sequence>
<dbReference type="AlphaFoldDB" id="A0A1F5V1Z8"/>
<feature type="domain" description="Calcineurin-like phosphoesterase" evidence="4">
    <location>
        <begin position="1"/>
        <end position="129"/>
    </location>
</feature>
<dbReference type="EMBL" id="MFGX01000014">
    <property type="protein sequence ID" value="OGF57328.1"/>
    <property type="molecule type" value="Genomic_DNA"/>
</dbReference>
<gene>
    <name evidence="5" type="ORF">A2Z21_02245</name>
</gene>